<dbReference type="Pfam" id="PF02826">
    <property type="entry name" value="2-Hacid_dh_C"/>
    <property type="match status" value="1"/>
</dbReference>
<reference evidence="4" key="1">
    <citation type="submission" date="2020-08" db="EMBL/GenBank/DDBJ databases">
        <title>Genome public.</title>
        <authorList>
            <person name="Liu C."/>
            <person name="Sun Q."/>
        </authorList>
    </citation>
    <scope>NUCLEOTIDE SEQUENCE</scope>
    <source>
        <strain evidence="4">NSJ-32</strain>
    </source>
</reference>
<dbReference type="AlphaFoldDB" id="A0A926I0X5"/>
<dbReference type="Proteomes" id="UP000657006">
    <property type="component" value="Unassembled WGS sequence"/>
</dbReference>
<dbReference type="GO" id="GO:0030267">
    <property type="term" value="F:glyoxylate reductase (NADPH) activity"/>
    <property type="evidence" value="ECO:0007669"/>
    <property type="project" value="TreeGrafter"/>
</dbReference>
<dbReference type="InterPro" id="IPR050223">
    <property type="entry name" value="D-isomer_2-hydroxyacid_DH"/>
</dbReference>
<dbReference type="RefSeq" id="WP_177717394.1">
    <property type="nucleotide sequence ID" value="NZ_JACRSQ010000003.1"/>
</dbReference>
<accession>A0A926I0X5</accession>
<sequence>MDKAVFFSTMEQTLCKVYGEPPEAIVKPELEFCPVVIREDTLEENREFLKDVKYGFSTWGMTVLTEEQIRDYFPKLECVFYAAGSVQYFARPFLNCGVRVFSAWRANGIPVAEFTLAQILLANKGYFQSLKKMKDHPGRFDEAAQYCDTFGGNYGKRVGIIGVGVIGRYLIGLLRNFCLETVVFDPFLSDEDATSLGVKKCSLEEIFSTCSVISNHLANNEQTKGMLNGRLFDLMADNATFINTGRGAQVVEADLIRALQEHPNRTALLDVTDPEPALPDSPFYTMDNVFLTPHRAGSVEDEVRRMAEFMVEDYQRVLRGEPSPDEVTLDMLKTMA</sequence>
<evidence type="ECO:0000313" key="4">
    <source>
        <dbReference type="EMBL" id="MBC8542675.1"/>
    </source>
</evidence>
<gene>
    <name evidence="4" type="ORF">H8730_03820</name>
</gene>
<dbReference type="SUPFAM" id="SSF51735">
    <property type="entry name" value="NAD(P)-binding Rossmann-fold domains"/>
    <property type="match status" value="1"/>
</dbReference>
<comment type="caution">
    <text evidence="4">The sequence shown here is derived from an EMBL/GenBank/DDBJ whole genome shotgun (WGS) entry which is preliminary data.</text>
</comment>
<dbReference type="GO" id="GO:0051287">
    <property type="term" value="F:NAD binding"/>
    <property type="evidence" value="ECO:0007669"/>
    <property type="project" value="InterPro"/>
</dbReference>
<organism evidence="4 5">
    <name type="scientific">Bianquea renquensis</name>
    <dbReference type="NCBI Taxonomy" id="2763661"/>
    <lineage>
        <taxon>Bacteria</taxon>
        <taxon>Bacillati</taxon>
        <taxon>Bacillota</taxon>
        <taxon>Clostridia</taxon>
        <taxon>Eubacteriales</taxon>
        <taxon>Bianqueaceae</taxon>
        <taxon>Bianquea</taxon>
    </lineage>
</organism>
<protein>
    <submittedName>
        <fullName evidence="4">Hydroxyacid dehydrogenase</fullName>
    </submittedName>
</protein>
<dbReference type="PANTHER" id="PTHR10996:SF178">
    <property type="entry name" value="2-HYDROXYACID DEHYDROGENASE YGL185C-RELATED"/>
    <property type="match status" value="1"/>
</dbReference>
<name>A0A926I0X5_9FIRM</name>
<keyword evidence="2" id="KW-0520">NAD</keyword>
<dbReference type="InterPro" id="IPR036291">
    <property type="entry name" value="NAD(P)-bd_dom_sf"/>
</dbReference>
<dbReference type="InterPro" id="IPR006140">
    <property type="entry name" value="D-isomer_DH_NAD-bd"/>
</dbReference>
<dbReference type="Gene3D" id="3.40.50.720">
    <property type="entry name" value="NAD(P)-binding Rossmann-like Domain"/>
    <property type="match status" value="2"/>
</dbReference>
<evidence type="ECO:0000256" key="1">
    <source>
        <dbReference type="ARBA" id="ARBA00023002"/>
    </source>
</evidence>
<dbReference type="GO" id="GO:0016618">
    <property type="term" value="F:hydroxypyruvate reductase [NAD(P)H] activity"/>
    <property type="evidence" value="ECO:0007669"/>
    <property type="project" value="TreeGrafter"/>
</dbReference>
<keyword evidence="5" id="KW-1185">Reference proteome</keyword>
<proteinExistence type="predicted"/>
<evidence type="ECO:0000313" key="5">
    <source>
        <dbReference type="Proteomes" id="UP000657006"/>
    </source>
</evidence>
<dbReference type="EMBL" id="JACRSQ010000003">
    <property type="protein sequence ID" value="MBC8542675.1"/>
    <property type="molecule type" value="Genomic_DNA"/>
</dbReference>
<dbReference type="CDD" id="cd12167">
    <property type="entry name" value="2-Hacid_dh_8"/>
    <property type="match status" value="1"/>
</dbReference>
<evidence type="ECO:0000256" key="2">
    <source>
        <dbReference type="ARBA" id="ARBA00023027"/>
    </source>
</evidence>
<dbReference type="GO" id="GO:0005829">
    <property type="term" value="C:cytosol"/>
    <property type="evidence" value="ECO:0007669"/>
    <property type="project" value="TreeGrafter"/>
</dbReference>
<evidence type="ECO:0000259" key="3">
    <source>
        <dbReference type="Pfam" id="PF02826"/>
    </source>
</evidence>
<dbReference type="PANTHER" id="PTHR10996">
    <property type="entry name" value="2-HYDROXYACID DEHYDROGENASE-RELATED"/>
    <property type="match status" value="1"/>
</dbReference>
<feature type="domain" description="D-isomer specific 2-hydroxyacid dehydrogenase NAD-binding" evidence="3">
    <location>
        <begin position="120"/>
        <end position="296"/>
    </location>
</feature>
<keyword evidence="1" id="KW-0560">Oxidoreductase</keyword>